<accession>A0A8T9BXV2</accession>
<proteinExistence type="predicted"/>
<name>A0A8T9BXV2_9HELO</name>
<evidence type="ECO:0000256" key="1">
    <source>
        <dbReference type="SAM" id="MobiDB-lite"/>
    </source>
</evidence>
<dbReference type="OrthoDB" id="5985073at2759"/>
<keyword evidence="2" id="KW-1133">Transmembrane helix</keyword>
<sequence length="439" mass="46034">MSLTTSGTASLIAPALTTTFIPTATTCTENRLTMLANRAFEIWMNVPVPVPGTTFTDCYPSQFVTSYLQEAGGITQAAFNPLVCPVNYSAVGPYTSNYIACCPSGYSLAQATVDPPSDRPAFGATCYTPLTSGVAVPVTAYGSSGVTATTTFAATVTNAQAYAYPIDGYAFGVAQVKSITPTAAAASSTSQTGSNPAATYTIFADTNPVFTPSSLDASIGDTVIFRFESGNHTITQSTFDTPCQKLSTDGLDSGYMANINSDVQPPPQISLNVTSKAPQWFYSEQSGDCGNGMTFALNPTTDQTAAEFRQAAMSQNGTLTTVSKESGTSNSVKIGVGVGVSVGALAGIAGALALFLIRRRRKSREVKEIGSPDVGNKSSAYDSKGYGRDERKWNDTSVHKHPPVPPKYEELHAISSPVEMEGSPPAELMGSSMKGYHQV</sequence>
<feature type="compositionally biased region" description="Basic and acidic residues" evidence="1">
    <location>
        <begin position="385"/>
        <end position="398"/>
    </location>
</feature>
<reference evidence="3 4" key="1">
    <citation type="submission" date="2018-05" db="EMBL/GenBank/DDBJ databases">
        <title>Genome sequencing and assembly of the regulated plant pathogen Lachnellula willkommii and related sister species for the development of diagnostic species identification markers.</title>
        <authorList>
            <person name="Giroux E."/>
            <person name="Bilodeau G."/>
        </authorList>
    </citation>
    <scope>NUCLEOTIDE SEQUENCE [LARGE SCALE GENOMIC DNA]</scope>
    <source>
        <strain evidence="3 4">CBS 268.59</strain>
    </source>
</reference>
<evidence type="ECO:0000313" key="4">
    <source>
        <dbReference type="Proteomes" id="UP000469558"/>
    </source>
</evidence>
<organism evidence="3 4">
    <name type="scientific">Lachnellula suecica</name>
    <dbReference type="NCBI Taxonomy" id="602035"/>
    <lineage>
        <taxon>Eukaryota</taxon>
        <taxon>Fungi</taxon>
        <taxon>Dikarya</taxon>
        <taxon>Ascomycota</taxon>
        <taxon>Pezizomycotina</taxon>
        <taxon>Leotiomycetes</taxon>
        <taxon>Helotiales</taxon>
        <taxon>Lachnaceae</taxon>
        <taxon>Lachnellula</taxon>
    </lineage>
</organism>
<dbReference type="InterPro" id="IPR008972">
    <property type="entry name" value="Cupredoxin"/>
</dbReference>
<gene>
    <name evidence="3" type="ORF">LSUE1_G007556</name>
</gene>
<feature type="region of interest" description="Disordered" evidence="1">
    <location>
        <begin position="365"/>
        <end position="439"/>
    </location>
</feature>
<evidence type="ECO:0000313" key="3">
    <source>
        <dbReference type="EMBL" id="TVY69039.1"/>
    </source>
</evidence>
<dbReference type="PANTHER" id="PTHR34883">
    <property type="entry name" value="SERINE-RICH PROTEIN, PUTATIVE-RELATED-RELATED"/>
    <property type="match status" value="1"/>
</dbReference>
<dbReference type="CDD" id="cd00920">
    <property type="entry name" value="Cupredoxin"/>
    <property type="match status" value="1"/>
</dbReference>
<keyword evidence="2" id="KW-0812">Transmembrane</keyword>
<feature type="transmembrane region" description="Helical" evidence="2">
    <location>
        <begin position="334"/>
        <end position="357"/>
    </location>
</feature>
<keyword evidence="4" id="KW-1185">Reference proteome</keyword>
<comment type="caution">
    <text evidence="3">The sequence shown here is derived from an EMBL/GenBank/DDBJ whole genome shotgun (WGS) entry which is preliminary data.</text>
</comment>
<dbReference type="SUPFAM" id="SSF49503">
    <property type="entry name" value="Cupredoxins"/>
    <property type="match status" value="1"/>
</dbReference>
<dbReference type="InterPro" id="IPR052953">
    <property type="entry name" value="Ser-rich/MCO-related"/>
</dbReference>
<dbReference type="PANTHER" id="PTHR34883:SF4">
    <property type="entry name" value="CUPREDOXIN"/>
    <property type="match status" value="1"/>
</dbReference>
<protein>
    <submittedName>
        <fullName evidence="3">Putative GPI-anchored cupredoxin</fullName>
    </submittedName>
</protein>
<keyword evidence="2" id="KW-0472">Membrane</keyword>
<evidence type="ECO:0000256" key="2">
    <source>
        <dbReference type="SAM" id="Phobius"/>
    </source>
</evidence>
<dbReference type="Proteomes" id="UP000469558">
    <property type="component" value="Unassembled WGS sequence"/>
</dbReference>
<dbReference type="Gene3D" id="2.60.40.420">
    <property type="entry name" value="Cupredoxins - blue copper proteins"/>
    <property type="match status" value="1"/>
</dbReference>
<dbReference type="AlphaFoldDB" id="A0A8T9BXV2"/>
<dbReference type="EMBL" id="QGMK01001327">
    <property type="protein sequence ID" value="TVY69039.1"/>
    <property type="molecule type" value="Genomic_DNA"/>
</dbReference>